<feature type="compositionally biased region" description="Basic residues" evidence="1">
    <location>
        <begin position="232"/>
        <end position="245"/>
    </location>
</feature>
<dbReference type="EMBL" id="CAAALY010053217">
    <property type="protein sequence ID" value="VEL21808.1"/>
    <property type="molecule type" value="Genomic_DNA"/>
</dbReference>
<protein>
    <submittedName>
        <fullName evidence="2">Uncharacterized protein</fullName>
    </submittedName>
</protein>
<organism evidence="2 3">
    <name type="scientific">Protopolystoma xenopodis</name>
    <dbReference type="NCBI Taxonomy" id="117903"/>
    <lineage>
        <taxon>Eukaryota</taxon>
        <taxon>Metazoa</taxon>
        <taxon>Spiralia</taxon>
        <taxon>Lophotrochozoa</taxon>
        <taxon>Platyhelminthes</taxon>
        <taxon>Monogenea</taxon>
        <taxon>Polyopisthocotylea</taxon>
        <taxon>Polystomatidea</taxon>
        <taxon>Polystomatidae</taxon>
        <taxon>Protopolystoma</taxon>
    </lineage>
</organism>
<feature type="region of interest" description="Disordered" evidence="1">
    <location>
        <begin position="219"/>
        <end position="245"/>
    </location>
</feature>
<accession>A0A3S5BWL1</accession>
<comment type="caution">
    <text evidence="2">The sequence shown here is derived from an EMBL/GenBank/DDBJ whole genome shotgun (WGS) entry which is preliminary data.</text>
</comment>
<evidence type="ECO:0000313" key="3">
    <source>
        <dbReference type="Proteomes" id="UP000784294"/>
    </source>
</evidence>
<sequence>MQGHEHKMPGISTAPRSMQNESCSSTILPSNGASGHLGVRSPVNGTADSLSSLPSASSSASSLLTSDTSLEAAFLAYHDAHPEQTQRHRHKQSGPAQPAHLAYPQQICLSGDTSDPSNPYVCLASSATLASPHYITTSHHMQPLQLASPTGQHPSPLPRDSIAYTAYSGMSQASSHHLLPDDQFAATAGSNPAGGATHSNGAGQQHSSLAYLTNPTYTSSAPLVSHPQLNPHLHHPHLHSHPPPP</sequence>
<feature type="region of interest" description="Disordered" evidence="1">
    <location>
        <begin position="183"/>
        <end position="204"/>
    </location>
</feature>
<feature type="non-terminal residue" evidence="2">
    <location>
        <position position="245"/>
    </location>
</feature>
<dbReference type="Proteomes" id="UP000784294">
    <property type="component" value="Unassembled WGS sequence"/>
</dbReference>
<dbReference type="AlphaFoldDB" id="A0A3S5BWL1"/>
<feature type="region of interest" description="Disordered" evidence="1">
    <location>
        <begin position="1"/>
        <end position="61"/>
    </location>
</feature>
<keyword evidence="3" id="KW-1185">Reference proteome</keyword>
<name>A0A3S5BWL1_9PLAT</name>
<proteinExistence type="predicted"/>
<evidence type="ECO:0000313" key="2">
    <source>
        <dbReference type="EMBL" id="VEL21808.1"/>
    </source>
</evidence>
<reference evidence="2" key="1">
    <citation type="submission" date="2018-11" db="EMBL/GenBank/DDBJ databases">
        <authorList>
            <consortium name="Pathogen Informatics"/>
        </authorList>
    </citation>
    <scope>NUCLEOTIDE SEQUENCE</scope>
</reference>
<evidence type="ECO:0000256" key="1">
    <source>
        <dbReference type="SAM" id="MobiDB-lite"/>
    </source>
</evidence>
<feature type="compositionally biased region" description="Low complexity" evidence="1">
    <location>
        <begin position="46"/>
        <end position="61"/>
    </location>
</feature>
<feature type="compositionally biased region" description="Polar residues" evidence="1">
    <location>
        <begin position="14"/>
        <end position="33"/>
    </location>
</feature>
<gene>
    <name evidence="2" type="ORF">PXEA_LOCUS15248</name>
</gene>